<evidence type="ECO:0000256" key="4">
    <source>
        <dbReference type="ARBA" id="ARBA00022643"/>
    </source>
</evidence>
<dbReference type="InterPro" id="IPR010209">
    <property type="entry name" value="Ion_transpt_RnfG/RsxG"/>
</dbReference>
<dbReference type="GO" id="GO:0010181">
    <property type="term" value="F:FMN binding"/>
    <property type="evidence" value="ECO:0007669"/>
    <property type="project" value="InterPro"/>
</dbReference>
<dbReference type="SMART" id="SM00900">
    <property type="entry name" value="FMN_bind"/>
    <property type="match status" value="1"/>
</dbReference>
<evidence type="ECO:0000259" key="6">
    <source>
        <dbReference type="SMART" id="SM00900"/>
    </source>
</evidence>
<dbReference type="Proteomes" id="UP000595224">
    <property type="component" value="Chromosome"/>
</dbReference>
<keyword evidence="4" id="KW-0288">FMN</keyword>
<dbReference type="PANTHER" id="PTHR36118:SF1">
    <property type="entry name" value="ION-TRANSLOCATING OXIDOREDUCTASE COMPLEX SUBUNIT G"/>
    <property type="match status" value="1"/>
</dbReference>
<feature type="domain" description="FMN-binding" evidence="6">
    <location>
        <begin position="104"/>
        <end position="197"/>
    </location>
</feature>
<keyword evidence="1" id="KW-0813">Transport</keyword>
<dbReference type="EMBL" id="CP064936">
    <property type="protein sequence ID" value="QQA01751.1"/>
    <property type="molecule type" value="Genomic_DNA"/>
</dbReference>
<name>A0A7T3V5Q0_9SPIR</name>
<dbReference type="InterPro" id="IPR007329">
    <property type="entry name" value="FMN-bd"/>
</dbReference>
<keyword evidence="5" id="KW-0249">Electron transport</keyword>
<dbReference type="PIRSF" id="PIRSF006091">
    <property type="entry name" value="E_trnsport_RnfG"/>
    <property type="match status" value="1"/>
</dbReference>
<dbReference type="PANTHER" id="PTHR36118">
    <property type="entry name" value="ION-TRANSLOCATING OXIDOREDUCTASE COMPLEX SUBUNIT G"/>
    <property type="match status" value="1"/>
</dbReference>
<keyword evidence="2" id="KW-0597">Phosphoprotein</keyword>
<dbReference type="RefSeq" id="WP_198443299.1">
    <property type="nucleotide sequence ID" value="NZ_CBCSHE010000002.1"/>
</dbReference>
<keyword evidence="3" id="KW-0285">Flavoprotein</keyword>
<dbReference type="AlphaFoldDB" id="A0A7T3V5Q0"/>
<dbReference type="Pfam" id="PF04205">
    <property type="entry name" value="FMN_bind"/>
    <property type="match status" value="1"/>
</dbReference>
<gene>
    <name evidence="7" type="ORF">IWA51_03830</name>
</gene>
<protein>
    <submittedName>
        <fullName evidence="7">FMN-binding protein</fullName>
    </submittedName>
</protein>
<evidence type="ECO:0000313" key="8">
    <source>
        <dbReference type="Proteomes" id="UP000595224"/>
    </source>
</evidence>
<dbReference type="PROSITE" id="PS51257">
    <property type="entry name" value="PROKAR_LIPOPROTEIN"/>
    <property type="match status" value="1"/>
</dbReference>
<dbReference type="GO" id="GO:0005886">
    <property type="term" value="C:plasma membrane"/>
    <property type="evidence" value="ECO:0007669"/>
    <property type="project" value="InterPro"/>
</dbReference>
<reference evidence="7 8" key="1">
    <citation type="submission" date="2020-11" db="EMBL/GenBank/DDBJ databases">
        <title>Treponema Peruensis nv. sp., first commensal Treponema isolated from human feces.</title>
        <authorList>
            <person name="Belkhou C."/>
            <person name="Raes J."/>
        </authorList>
    </citation>
    <scope>NUCLEOTIDE SEQUENCE [LARGE SCALE GENOMIC DNA]</scope>
    <source>
        <strain evidence="7 8">RCC2812</strain>
    </source>
</reference>
<evidence type="ECO:0000313" key="7">
    <source>
        <dbReference type="EMBL" id="QQA01751.1"/>
    </source>
</evidence>
<dbReference type="GO" id="GO:0009055">
    <property type="term" value="F:electron transfer activity"/>
    <property type="evidence" value="ECO:0007669"/>
    <property type="project" value="InterPro"/>
</dbReference>
<keyword evidence="8" id="KW-1185">Reference proteome</keyword>
<dbReference type="GO" id="GO:0022900">
    <property type="term" value="P:electron transport chain"/>
    <property type="evidence" value="ECO:0007669"/>
    <property type="project" value="InterPro"/>
</dbReference>
<evidence type="ECO:0000256" key="1">
    <source>
        <dbReference type="ARBA" id="ARBA00022448"/>
    </source>
</evidence>
<sequence length="203" mass="21612">MSENKKNRSSVETIRLGLVLALYAMVSCAVLAVVSNLTGPKISQNQIDKANAAMKAVVPEAESFEQIQDFAQGENKSIAIEKMYLAKKGEKVIGGTAQVSGPTYDRGTIIVGMTVDGTVTGLQFLELTDSPGFGLKANDPTFTLPNGQTFYGQFNGKNAEQGFKAGVNFDAISGATITSNAIADMISCGTSSMLKYFRGHDYE</sequence>
<organism evidence="7 8">
    <name type="scientific">Treponema peruense</name>
    <dbReference type="NCBI Taxonomy" id="2787628"/>
    <lineage>
        <taxon>Bacteria</taxon>
        <taxon>Pseudomonadati</taxon>
        <taxon>Spirochaetota</taxon>
        <taxon>Spirochaetia</taxon>
        <taxon>Spirochaetales</taxon>
        <taxon>Treponemataceae</taxon>
        <taxon>Treponema</taxon>
    </lineage>
</organism>
<evidence type="ECO:0000256" key="3">
    <source>
        <dbReference type="ARBA" id="ARBA00022630"/>
    </source>
</evidence>
<dbReference type="KEGG" id="tper:IWA51_03830"/>
<accession>A0A7T3V5Q0</accession>
<proteinExistence type="predicted"/>
<evidence type="ECO:0000256" key="2">
    <source>
        <dbReference type="ARBA" id="ARBA00022553"/>
    </source>
</evidence>
<evidence type="ECO:0000256" key="5">
    <source>
        <dbReference type="ARBA" id="ARBA00022982"/>
    </source>
</evidence>